<evidence type="ECO:0000256" key="4">
    <source>
        <dbReference type="ARBA" id="ARBA00022574"/>
    </source>
</evidence>
<dbReference type="InterPro" id="IPR011047">
    <property type="entry name" value="Quinoprotein_ADH-like_sf"/>
</dbReference>
<reference evidence="11 12" key="1">
    <citation type="journal article" date="2013" name="Nature">
        <title>Insights into bilaterian evolution from three spiralian genomes.</title>
        <authorList>
            <person name="Simakov O."/>
            <person name="Marletaz F."/>
            <person name="Cho S.J."/>
            <person name="Edsinger-Gonzales E."/>
            <person name="Havlak P."/>
            <person name="Hellsten U."/>
            <person name="Kuo D.H."/>
            <person name="Larsson T."/>
            <person name="Lv J."/>
            <person name="Arendt D."/>
            <person name="Savage R."/>
            <person name="Osoegawa K."/>
            <person name="de Jong P."/>
            <person name="Grimwood J."/>
            <person name="Chapman J.A."/>
            <person name="Shapiro H."/>
            <person name="Aerts A."/>
            <person name="Otillar R.P."/>
            <person name="Terry A.Y."/>
            <person name="Boore J.L."/>
            <person name="Grigoriev I.V."/>
            <person name="Lindberg D.R."/>
            <person name="Seaver E.C."/>
            <person name="Weisblat D.A."/>
            <person name="Putnam N.H."/>
            <person name="Rokhsar D.S."/>
        </authorList>
    </citation>
    <scope>NUCLEOTIDE SEQUENCE [LARGE SCALE GENOMIC DNA]</scope>
</reference>
<dbReference type="EMBL" id="KB203470">
    <property type="protein sequence ID" value="ESO84533.1"/>
    <property type="molecule type" value="Genomic_DNA"/>
</dbReference>
<dbReference type="PANTHER" id="PTHR44215">
    <property type="entry name" value="WD REPEAT-CONTAINING PROTEIN 75"/>
    <property type="match status" value="1"/>
</dbReference>
<comment type="subcellular location">
    <subcellularLocation>
        <location evidence="1">Nucleus</location>
        <location evidence="1">Nucleolus</location>
    </subcellularLocation>
</comment>
<proteinExistence type="predicted"/>
<name>V3Z1V7_LOTGI</name>
<dbReference type="SUPFAM" id="SSF50998">
    <property type="entry name" value="Quinoprotein alcohol dehydrogenase-like"/>
    <property type="match status" value="1"/>
</dbReference>
<dbReference type="OMA" id="WILNTRI"/>
<gene>
    <name evidence="11" type="ORF">LOTGIDRAFT_236208</name>
</gene>
<dbReference type="Proteomes" id="UP000030746">
    <property type="component" value="Unassembled WGS sequence"/>
</dbReference>
<dbReference type="InterPro" id="IPR053826">
    <property type="entry name" value="WDR75"/>
</dbReference>
<evidence type="ECO:0000313" key="11">
    <source>
        <dbReference type="EMBL" id="ESO84533.1"/>
    </source>
</evidence>
<dbReference type="PROSITE" id="PS50082">
    <property type="entry name" value="WD_REPEATS_2"/>
    <property type="match status" value="1"/>
</dbReference>
<feature type="compositionally biased region" description="Basic and acidic residues" evidence="9">
    <location>
        <begin position="784"/>
        <end position="799"/>
    </location>
</feature>
<dbReference type="KEGG" id="lgi:LOTGIDRAFT_236208"/>
<keyword evidence="12" id="KW-1185">Reference proteome</keyword>
<dbReference type="InterPro" id="IPR001680">
    <property type="entry name" value="WD40_rpt"/>
</dbReference>
<dbReference type="GO" id="GO:0045943">
    <property type="term" value="P:positive regulation of transcription by RNA polymerase I"/>
    <property type="evidence" value="ECO:0007669"/>
    <property type="project" value="InterPro"/>
</dbReference>
<dbReference type="InterPro" id="IPR036322">
    <property type="entry name" value="WD40_repeat_dom_sf"/>
</dbReference>
<dbReference type="OrthoDB" id="4096at2759"/>
<evidence type="ECO:0000256" key="5">
    <source>
        <dbReference type="ARBA" id="ARBA00022737"/>
    </source>
</evidence>
<dbReference type="GO" id="GO:2000234">
    <property type="term" value="P:positive regulation of rRNA processing"/>
    <property type="evidence" value="ECO:0007669"/>
    <property type="project" value="TreeGrafter"/>
</dbReference>
<keyword evidence="7" id="KW-0539">Nucleus</keyword>
<keyword evidence="6" id="KW-0804">Transcription</keyword>
<dbReference type="HOGENOM" id="CLU_005417_3_1_1"/>
<evidence type="ECO:0000256" key="1">
    <source>
        <dbReference type="ARBA" id="ARBA00004604"/>
    </source>
</evidence>
<dbReference type="PANTHER" id="PTHR44215:SF1">
    <property type="entry name" value="WD REPEAT-CONTAINING PROTEIN 75"/>
    <property type="match status" value="1"/>
</dbReference>
<evidence type="ECO:0000256" key="3">
    <source>
        <dbReference type="ARBA" id="ARBA00022552"/>
    </source>
</evidence>
<dbReference type="Gene3D" id="2.130.10.10">
    <property type="entry name" value="YVTN repeat-like/Quinoprotein amine dehydrogenase"/>
    <property type="match status" value="3"/>
</dbReference>
<feature type="repeat" description="WD" evidence="8">
    <location>
        <begin position="70"/>
        <end position="112"/>
    </location>
</feature>
<dbReference type="GeneID" id="20250078"/>
<dbReference type="InterPro" id="IPR015943">
    <property type="entry name" value="WD40/YVTN_repeat-like_dom_sf"/>
</dbReference>
<dbReference type="GO" id="GO:0032040">
    <property type="term" value="C:small-subunit processome"/>
    <property type="evidence" value="ECO:0007669"/>
    <property type="project" value="InterPro"/>
</dbReference>
<keyword evidence="2" id="KW-0690">Ribosome biogenesis</keyword>
<keyword evidence="4 8" id="KW-0853">WD repeat</keyword>
<dbReference type="GO" id="GO:0003723">
    <property type="term" value="F:RNA binding"/>
    <property type="evidence" value="ECO:0007669"/>
    <property type="project" value="InterPro"/>
</dbReference>
<evidence type="ECO:0000256" key="6">
    <source>
        <dbReference type="ARBA" id="ARBA00023163"/>
    </source>
</evidence>
<organism evidence="11 12">
    <name type="scientific">Lottia gigantea</name>
    <name type="common">Giant owl limpet</name>
    <dbReference type="NCBI Taxonomy" id="225164"/>
    <lineage>
        <taxon>Eukaryota</taxon>
        <taxon>Metazoa</taxon>
        <taxon>Spiralia</taxon>
        <taxon>Lophotrochozoa</taxon>
        <taxon>Mollusca</taxon>
        <taxon>Gastropoda</taxon>
        <taxon>Patellogastropoda</taxon>
        <taxon>Lottioidea</taxon>
        <taxon>Lottiidae</taxon>
        <taxon>Lottia</taxon>
    </lineage>
</organism>
<evidence type="ECO:0000256" key="9">
    <source>
        <dbReference type="SAM" id="MobiDB-lite"/>
    </source>
</evidence>
<evidence type="ECO:0000256" key="2">
    <source>
        <dbReference type="ARBA" id="ARBA00022517"/>
    </source>
</evidence>
<keyword evidence="5" id="KW-0677">Repeat</keyword>
<evidence type="ECO:0000259" key="10">
    <source>
        <dbReference type="Pfam" id="PF23769"/>
    </source>
</evidence>
<evidence type="ECO:0000256" key="8">
    <source>
        <dbReference type="PROSITE-ProRule" id="PRU00221"/>
    </source>
</evidence>
<protein>
    <recommendedName>
        <fullName evidence="10">WD repeat-containing protein 75 second beta-propeller domain-containing protein</fullName>
    </recommendedName>
</protein>
<accession>V3Z1V7</accession>
<dbReference type="SMART" id="SM00320">
    <property type="entry name" value="WD40"/>
    <property type="match status" value="6"/>
</dbReference>
<evidence type="ECO:0000313" key="12">
    <source>
        <dbReference type="Proteomes" id="UP000030746"/>
    </source>
</evidence>
<dbReference type="AlphaFoldDB" id="V3Z1V7"/>
<dbReference type="CTD" id="20250078"/>
<dbReference type="Pfam" id="PF23869">
    <property type="entry name" value="Beta-prop_WDR75_1st"/>
    <property type="match status" value="1"/>
</dbReference>
<sequence>MATTEAHVEIDLIEDDIEIVEEKPKVCLRAGQSIVAVKPVFSHDGKCLFCVSGTTVKVFSTTGGGCIRELKGHTQTITDVCLNPRNRLQILTCSVDGWIKQWDYTDGVILRKFNVNTPLYGILCYKETSKLTVAVIQEKKPKSKGYELVRYVLSDWLNDSKPKPSTLLDHCSANRKSLHIGAQDKYLASIREKSLVVVDLKNGDKRTVSKDENCYTCITCHPVQPCIVIGDELGRIHFWWNFFKKNPVETSYHWHSLPVKCLEFTQEGSNLLSGGHECVLVKWQFDSSNRDFLPRLGSPINHITCSPDNTVYALSQDDNAIRLISNTYSPVCFYQGLTRGHMSQVKPRSSTGLLFDPLSKALVTNGRVGHLQFYNVHTDIQLFNLDITCQNYISPDSLSKDSMATQVTKATFNHCGKWLATAEYWSAENLSPEIRIKFWIFNEEKQTYILNTSVEFPHEEEIHWLKFRPWCRGNKDLLMVVSTCQDGSFKLWSAEDSTDLYGTVTKWMCESSSTYRDLPAGQAEFTEDGSILGVVFKSTVTLWNPDTNELKATLHSNLGDFNINNISFGCNKCCQYLVTTSDEHITSWNLLSLSVQWTVNVRVSTLIADPFSTVMAAFTTDRHLFVFEPSKPQPVYKHSTVSLSAITGAVFIPHNKSEQHNKTSALSWQTQCQLYFMNMDQKLSTVDYEDHEDDRYSTLSVKSNIPKTPFGELIAEKSTRDKQPETNIDLLRRKDSSFVNEILITSPHVQPPVTVLCSKFLQSLLISEKKSSQEKEEEEEEDYKETHDSDSDSEMDIKDNNISNQMEIDILNIEHLDIDISKNKKKERAKIEAVCAEEFTWFKVKK</sequence>
<keyword evidence="3" id="KW-0698">rRNA processing</keyword>
<dbReference type="RefSeq" id="XP_009064736.1">
    <property type="nucleotide sequence ID" value="XM_009066488.1"/>
</dbReference>
<dbReference type="InterPro" id="IPR057644">
    <property type="entry name" value="Beta-prop_WDR75_2nd"/>
</dbReference>
<dbReference type="STRING" id="225164.V3Z1V7"/>
<dbReference type="GO" id="GO:0006364">
    <property type="term" value="P:rRNA processing"/>
    <property type="evidence" value="ECO:0007669"/>
    <property type="project" value="UniProtKB-KW"/>
</dbReference>
<feature type="domain" description="WD repeat-containing protein 75 second beta-propeller" evidence="10">
    <location>
        <begin position="353"/>
        <end position="679"/>
    </location>
</feature>
<dbReference type="Pfam" id="PF23769">
    <property type="entry name" value="Beta-prop_WDR75_2nd"/>
    <property type="match status" value="1"/>
</dbReference>
<feature type="region of interest" description="Disordered" evidence="9">
    <location>
        <begin position="770"/>
        <end position="801"/>
    </location>
</feature>
<evidence type="ECO:0000256" key="7">
    <source>
        <dbReference type="ARBA" id="ARBA00023242"/>
    </source>
</evidence>
<dbReference type="SUPFAM" id="SSF50978">
    <property type="entry name" value="WD40 repeat-like"/>
    <property type="match status" value="1"/>
</dbReference>